<evidence type="ECO:0008006" key="4">
    <source>
        <dbReference type="Google" id="ProtNLM"/>
    </source>
</evidence>
<gene>
    <name evidence="2" type="ORF">PL336_10340</name>
</gene>
<dbReference type="CDD" id="cd19608">
    <property type="entry name" value="GH113_mannanase-like"/>
    <property type="match status" value="1"/>
</dbReference>
<proteinExistence type="predicted"/>
<sequence length="333" mass="35455">MIDRRTLLWALGSTALTATAAFSREAGGALRGFNLIETPNAPFGSPAAAQSITRLRDTGATAATVIPFLWQPSPSSSAIVMGDALPHDRIAAGIAQLHAAGLAAIVKPHVWVPESWAGAIAPEPDSADAWHAAYAEVLRAIAVTAERNGADVLALGTELRGVSGAAQWGDTIAEIRALFSGKLTYVAHGADEAEKIAFWPELDAVAVSLYPVLGAPDAPADWDRAIALELDRVAAVARKYAKPIWIAEIGLRSAEGATARPWESAEERAAPADMALQAEVLERWLRALEARGIQDVWIWRWFTDPDGGGAGDTDFTVQNKVAQEVIAGFWREK</sequence>
<protein>
    <recommendedName>
        <fullName evidence="4">Glycosidase-like protein</fullName>
    </recommendedName>
</protein>
<dbReference type="EMBL" id="CP116423">
    <property type="protein sequence ID" value="WCE69201.1"/>
    <property type="molecule type" value="Genomic_DNA"/>
</dbReference>
<organism evidence="2 3">
    <name type="scientific">Sulfitobacter faviae</name>
    <dbReference type="NCBI Taxonomy" id="1775881"/>
    <lineage>
        <taxon>Bacteria</taxon>
        <taxon>Pseudomonadati</taxon>
        <taxon>Pseudomonadota</taxon>
        <taxon>Alphaproteobacteria</taxon>
        <taxon>Rhodobacterales</taxon>
        <taxon>Roseobacteraceae</taxon>
        <taxon>Sulfitobacter</taxon>
    </lineage>
</organism>
<dbReference type="Gene3D" id="3.20.20.80">
    <property type="entry name" value="Glycosidases"/>
    <property type="match status" value="1"/>
</dbReference>
<feature type="chain" id="PRO_5043320859" description="Glycosidase-like protein" evidence="1">
    <location>
        <begin position="21"/>
        <end position="333"/>
    </location>
</feature>
<dbReference type="InterPro" id="IPR017853">
    <property type="entry name" value="GH"/>
</dbReference>
<evidence type="ECO:0000256" key="1">
    <source>
        <dbReference type="SAM" id="SignalP"/>
    </source>
</evidence>
<name>A0AAX3LKL6_9RHOB</name>
<dbReference type="SUPFAM" id="SSF51445">
    <property type="entry name" value="(Trans)glycosidases"/>
    <property type="match status" value="1"/>
</dbReference>
<reference evidence="2" key="1">
    <citation type="submission" date="2023-01" db="EMBL/GenBank/DDBJ databases">
        <title>Comparative genomic analysis of cold water coral derived Sulfitobacter faviae: insights into their metabolism and habitat adaptation.</title>
        <authorList>
            <person name="Guo Y."/>
            <person name="Lin S."/>
            <person name="Huang Z."/>
            <person name="Tang K."/>
            <person name="Wang X."/>
        </authorList>
    </citation>
    <scope>NUCLEOTIDE SEQUENCE</scope>
    <source>
        <strain evidence="2">SCSIO W_1865</strain>
    </source>
</reference>
<dbReference type="Pfam" id="PF22612">
    <property type="entry name" value="GH113"/>
    <property type="match status" value="1"/>
</dbReference>
<evidence type="ECO:0000313" key="2">
    <source>
        <dbReference type="EMBL" id="WCE69201.1"/>
    </source>
</evidence>
<accession>A0AAX3LKL6</accession>
<feature type="signal peptide" evidence="1">
    <location>
        <begin position="1"/>
        <end position="20"/>
    </location>
</feature>
<dbReference type="Proteomes" id="UP001210770">
    <property type="component" value="Chromosome"/>
</dbReference>
<dbReference type="RefSeq" id="WP_271687507.1">
    <property type="nucleotide sequence ID" value="NZ_CP116423.1"/>
</dbReference>
<evidence type="ECO:0000313" key="3">
    <source>
        <dbReference type="Proteomes" id="UP001210770"/>
    </source>
</evidence>
<dbReference type="AlphaFoldDB" id="A0AAX3LKL6"/>
<dbReference type="InterPro" id="IPR055151">
    <property type="entry name" value="GH113"/>
</dbReference>
<keyword evidence="1" id="KW-0732">Signal</keyword>